<dbReference type="Pfam" id="PF18962">
    <property type="entry name" value="Por_Secre_tail"/>
    <property type="match status" value="1"/>
</dbReference>
<evidence type="ECO:0000313" key="4">
    <source>
        <dbReference type="EMBL" id="TRX21603.1"/>
    </source>
</evidence>
<evidence type="ECO:0000259" key="3">
    <source>
        <dbReference type="Pfam" id="PF18962"/>
    </source>
</evidence>
<dbReference type="InterPro" id="IPR026444">
    <property type="entry name" value="Secre_tail"/>
</dbReference>
<accession>A0A553CM04</accession>
<proteinExistence type="predicted"/>
<sequence length="444" mass="46924">MKKITILIALMITSLVFSQDLVIGFEAGESGGVNGGPFGNMPAPAVEAGTGTNTSQVLKIVGSGGPEVWQGINLNLTSPVQLTSTKSMTIDVLSSAPITFLVKVNGGLSGAPEAAAEVTHNGNGLWQTLTFTFNTALDGKAATANGIYSSFVIHAYWTAGNTTFAGVLTPARTFYVDNIKGVIGTPPVEPAPTAAAPTPPNRAPADVISLFSDAYTNIAVTEWSTGWDDSSIADVTVAGNATKKITFGNFLGVQLGAYTNATSMTHFHMDYYINVGTDLVGKVLNPKLSNHAAMAGETNALLLTNLPTVAGSWVSLDVPLSDFAPQGAGPAFSREAIYQFLISSNIGIVYVDNIYLHNNIVLGTQKFETSKVKMYPNPVKNTLTIEANSEIQRVSVYNILGQEVMKSSPKSNTTTLQTNELQKGVYMVTTEIEGKLNTSKVVKE</sequence>
<dbReference type="RefSeq" id="WP_144071244.1">
    <property type="nucleotide sequence ID" value="NZ_VJZR01000004.1"/>
</dbReference>
<dbReference type="Gene3D" id="2.60.120.430">
    <property type="entry name" value="Galactose-binding lectin"/>
    <property type="match status" value="1"/>
</dbReference>
<keyword evidence="5" id="KW-1185">Reference proteome</keyword>
<dbReference type="Proteomes" id="UP000318585">
    <property type="component" value="Unassembled WGS sequence"/>
</dbReference>
<evidence type="ECO:0000313" key="5">
    <source>
        <dbReference type="Proteomes" id="UP000318585"/>
    </source>
</evidence>
<dbReference type="EMBL" id="VJZR01000004">
    <property type="protein sequence ID" value="TRX21603.1"/>
    <property type="molecule type" value="Genomic_DNA"/>
</dbReference>
<dbReference type="AlphaFoldDB" id="A0A553CM04"/>
<evidence type="ECO:0000256" key="2">
    <source>
        <dbReference type="SAM" id="SignalP"/>
    </source>
</evidence>
<keyword evidence="1 2" id="KW-0732">Signal</keyword>
<dbReference type="NCBIfam" id="TIGR04183">
    <property type="entry name" value="Por_Secre_tail"/>
    <property type="match status" value="1"/>
</dbReference>
<reference evidence="4 5" key="1">
    <citation type="submission" date="2019-07" db="EMBL/GenBank/DDBJ databases">
        <title>Novel species of Flavobacterium.</title>
        <authorList>
            <person name="Liu Q."/>
            <person name="Xin Y.-H."/>
        </authorList>
    </citation>
    <scope>NUCLEOTIDE SEQUENCE [LARGE SCALE GENOMIC DNA]</scope>
    <source>
        <strain evidence="4 5">LB3P56</strain>
    </source>
</reference>
<evidence type="ECO:0000256" key="1">
    <source>
        <dbReference type="ARBA" id="ARBA00022729"/>
    </source>
</evidence>
<gene>
    <name evidence="4" type="ORF">FNW17_06880</name>
</gene>
<feature type="domain" description="Secretion system C-terminal sorting" evidence="3">
    <location>
        <begin position="374"/>
        <end position="442"/>
    </location>
</feature>
<feature type="signal peptide" evidence="2">
    <location>
        <begin position="1"/>
        <end position="18"/>
    </location>
</feature>
<dbReference type="OrthoDB" id="5381604at2"/>
<organism evidence="4 5">
    <name type="scientific">Flavobacterium franklandianum</name>
    <dbReference type="NCBI Taxonomy" id="2594430"/>
    <lineage>
        <taxon>Bacteria</taxon>
        <taxon>Pseudomonadati</taxon>
        <taxon>Bacteroidota</taxon>
        <taxon>Flavobacteriia</taxon>
        <taxon>Flavobacteriales</taxon>
        <taxon>Flavobacteriaceae</taxon>
        <taxon>Flavobacterium</taxon>
    </lineage>
</organism>
<feature type="chain" id="PRO_5022091074" evidence="2">
    <location>
        <begin position="19"/>
        <end position="444"/>
    </location>
</feature>
<protein>
    <submittedName>
        <fullName evidence="4">T9SS type A sorting domain-containing protein</fullName>
    </submittedName>
</protein>
<comment type="caution">
    <text evidence="4">The sequence shown here is derived from an EMBL/GenBank/DDBJ whole genome shotgun (WGS) entry which is preliminary data.</text>
</comment>
<name>A0A553CM04_9FLAO</name>